<dbReference type="KEGG" id="fme:FOMMEDRAFT_163827"/>
<gene>
    <name evidence="1" type="ORF">FOMMEDRAFT_163827</name>
</gene>
<evidence type="ECO:0000313" key="1">
    <source>
        <dbReference type="EMBL" id="EJC97347.1"/>
    </source>
</evidence>
<dbReference type="Proteomes" id="UP000053630">
    <property type="component" value="Unassembled WGS sequence"/>
</dbReference>
<evidence type="ECO:0000313" key="2">
    <source>
        <dbReference type="Proteomes" id="UP000053630"/>
    </source>
</evidence>
<proteinExistence type="predicted"/>
<dbReference type="RefSeq" id="XP_007272389.1">
    <property type="nucleotide sequence ID" value="XM_007272327.1"/>
</dbReference>
<dbReference type="GeneID" id="18676064"/>
<dbReference type="EMBL" id="JH718978">
    <property type="protein sequence ID" value="EJC97347.1"/>
    <property type="molecule type" value="Genomic_DNA"/>
</dbReference>
<accession>R7SGC7</accession>
<protein>
    <submittedName>
        <fullName evidence="1">Uncharacterized protein</fullName>
    </submittedName>
</protein>
<sequence length="140" mass="16983">MLLINSIYIRNGTEEFVETWLTDDENQKYLRTQARNRDTEQRDKKRRLSILEEHIHEYASSKQREEERAQKRVKRNERIDAVEIQMDRDEVMKMKATELKAQLDKLRRNDTQIPIESRMRTKAEKLRELLLALDRLNTVQ</sequence>
<dbReference type="OMA" id="KITCEAL"/>
<reference evidence="2" key="1">
    <citation type="journal article" date="2012" name="Science">
        <title>The Paleozoic origin of enzymatic lignin decomposition reconstructed from 31 fungal genomes.</title>
        <authorList>
            <person name="Floudas D."/>
            <person name="Binder M."/>
            <person name="Riley R."/>
            <person name="Barry K."/>
            <person name="Blanchette R.A."/>
            <person name="Henrissat B."/>
            <person name="Martinez A.T."/>
            <person name="Otillar R."/>
            <person name="Spatafora J.W."/>
            <person name="Yadav J.S."/>
            <person name="Aerts A."/>
            <person name="Benoit I."/>
            <person name="Boyd A."/>
            <person name="Carlson A."/>
            <person name="Copeland A."/>
            <person name="Coutinho P.M."/>
            <person name="de Vries R.P."/>
            <person name="Ferreira P."/>
            <person name="Findley K."/>
            <person name="Foster B."/>
            <person name="Gaskell J."/>
            <person name="Glotzer D."/>
            <person name="Gorecki P."/>
            <person name="Heitman J."/>
            <person name="Hesse C."/>
            <person name="Hori C."/>
            <person name="Igarashi K."/>
            <person name="Jurgens J.A."/>
            <person name="Kallen N."/>
            <person name="Kersten P."/>
            <person name="Kohler A."/>
            <person name="Kuees U."/>
            <person name="Kumar T.K.A."/>
            <person name="Kuo A."/>
            <person name="LaButti K."/>
            <person name="Larrondo L.F."/>
            <person name="Lindquist E."/>
            <person name="Ling A."/>
            <person name="Lombard V."/>
            <person name="Lucas S."/>
            <person name="Lundell T."/>
            <person name="Martin R."/>
            <person name="McLaughlin D.J."/>
            <person name="Morgenstern I."/>
            <person name="Morin E."/>
            <person name="Murat C."/>
            <person name="Nagy L.G."/>
            <person name="Nolan M."/>
            <person name="Ohm R.A."/>
            <person name="Patyshakuliyeva A."/>
            <person name="Rokas A."/>
            <person name="Ruiz-Duenas F.J."/>
            <person name="Sabat G."/>
            <person name="Salamov A."/>
            <person name="Samejima M."/>
            <person name="Schmutz J."/>
            <person name="Slot J.C."/>
            <person name="St John F."/>
            <person name="Stenlid J."/>
            <person name="Sun H."/>
            <person name="Sun S."/>
            <person name="Syed K."/>
            <person name="Tsang A."/>
            <person name="Wiebenga A."/>
            <person name="Young D."/>
            <person name="Pisabarro A."/>
            <person name="Eastwood D.C."/>
            <person name="Martin F."/>
            <person name="Cullen D."/>
            <person name="Grigoriev I.V."/>
            <person name="Hibbett D.S."/>
        </authorList>
    </citation>
    <scope>NUCLEOTIDE SEQUENCE [LARGE SCALE GENOMIC DNA]</scope>
    <source>
        <strain evidence="2">MF3/22</strain>
    </source>
</reference>
<organism evidence="1 2">
    <name type="scientific">Fomitiporia mediterranea (strain MF3/22)</name>
    <name type="common">Grapevine white-rot fungus</name>
    <dbReference type="NCBI Taxonomy" id="694068"/>
    <lineage>
        <taxon>Eukaryota</taxon>
        <taxon>Fungi</taxon>
        <taxon>Dikarya</taxon>
        <taxon>Basidiomycota</taxon>
        <taxon>Agaricomycotina</taxon>
        <taxon>Agaricomycetes</taxon>
        <taxon>Hymenochaetales</taxon>
        <taxon>Hymenochaetaceae</taxon>
        <taxon>Fomitiporia</taxon>
    </lineage>
</organism>
<keyword evidence="2" id="KW-1185">Reference proteome</keyword>
<dbReference type="AlphaFoldDB" id="R7SGC7"/>
<name>R7SGC7_FOMME</name>
<dbReference type="OrthoDB" id="2680677at2759"/>